<evidence type="ECO:0000256" key="1">
    <source>
        <dbReference type="SAM" id="Phobius"/>
    </source>
</evidence>
<feature type="transmembrane region" description="Helical" evidence="1">
    <location>
        <begin position="12"/>
        <end position="34"/>
    </location>
</feature>
<dbReference type="InterPro" id="IPR019196">
    <property type="entry name" value="ABC_transp_unknown"/>
</dbReference>
<feature type="domain" description="DUF7088" evidence="3">
    <location>
        <begin position="40"/>
        <end position="150"/>
    </location>
</feature>
<dbReference type="NCBIfam" id="TIGR03521">
    <property type="entry name" value="GldG"/>
    <property type="match status" value="1"/>
</dbReference>
<dbReference type="Pfam" id="PF23357">
    <property type="entry name" value="DUF7088"/>
    <property type="match status" value="1"/>
</dbReference>
<feature type="transmembrane region" description="Helical" evidence="1">
    <location>
        <begin position="526"/>
        <end position="550"/>
    </location>
</feature>
<accession>A0ABT8F3H1</accession>
<sequence>MVTQQNKKWESVLRLGIGLAVLVVVNLLVNRFLLRLDLTEEKRYTVQPATRAILSNLEAQVYVEVYLEGDFNPEFKRLQKSVEETLQQFQAYAGSKLIYSFVKPDVAESAEARKAFYLKLARLGINPTTVFDDQEGQRVEKLVFPGALVSYMGKEQGVQLLKGNRSAGSSQVLNQSIEGLEYELATAIRNLSQTERGKVGIISNHLGLDSLEMMGMVNSLADRYDVYRADLNKVADLSVFDALLLIKPTSAYSEKEKYQLDAYVTQGGKLFVALDQMGVRMEEASEGTVAYTIEHNLDDLLFRYGVRINQNLIQDVQCGNFPVVVGDMGDQPQITMLPWPYFPVSAQYGQHPIVRNLDASLLRFVSTIDTVKATGIRKTPLMYSSPYARVLTSPIVISFNDLRKGLNPELFNAGIQPVAYLLEGQFISVFKNRMLPEGVNPNTKSQAAGKVLVVADGDFARNEVDIKSGKPHPLGFDQFARQTYANNDFMLNAISYLVEEEGLITARSKEVKVRPLDKVKVAKDTLFWQLINVALPLLMLVLAGILVYFWRKRKYTSF</sequence>
<organism evidence="4 5">
    <name type="scientific">Shiella aurantiaca</name>
    <dbReference type="NCBI Taxonomy" id="3058365"/>
    <lineage>
        <taxon>Bacteria</taxon>
        <taxon>Pseudomonadati</taxon>
        <taxon>Bacteroidota</taxon>
        <taxon>Cytophagia</taxon>
        <taxon>Cytophagales</taxon>
        <taxon>Shiellaceae</taxon>
        <taxon>Shiella</taxon>
    </lineage>
</organism>
<evidence type="ECO:0000259" key="2">
    <source>
        <dbReference type="Pfam" id="PF09822"/>
    </source>
</evidence>
<dbReference type="InterPro" id="IPR029062">
    <property type="entry name" value="Class_I_gatase-like"/>
</dbReference>
<gene>
    <name evidence="4" type="primary">gldG</name>
    <name evidence="4" type="ORF">QWY31_05435</name>
</gene>
<proteinExistence type="predicted"/>
<dbReference type="SUPFAM" id="SSF52317">
    <property type="entry name" value="Class I glutamine amidotransferase-like"/>
    <property type="match status" value="1"/>
</dbReference>
<keyword evidence="1" id="KW-0812">Transmembrane</keyword>
<reference evidence="4" key="1">
    <citation type="submission" date="2023-06" db="EMBL/GenBank/DDBJ databases">
        <title>Cytophagales bacterium Strain LB-30, isolated from soil.</title>
        <authorList>
            <person name="Liu B."/>
        </authorList>
    </citation>
    <scope>NUCLEOTIDE SEQUENCE</scope>
    <source>
        <strain evidence="4">LB-30</strain>
    </source>
</reference>
<evidence type="ECO:0000313" key="4">
    <source>
        <dbReference type="EMBL" id="MDN4164933.1"/>
    </source>
</evidence>
<dbReference type="InterPro" id="IPR055396">
    <property type="entry name" value="DUF7088"/>
</dbReference>
<keyword evidence="5" id="KW-1185">Reference proteome</keyword>
<dbReference type="Proteomes" id="UP001168552">
    <property type="component" value="Unassembled WGS sequence"/>
</dbReference>
<evidence type="ECO:0000259" key="3">
    <source>
        <dbReference type="Pfam" id="PF23357"/>
    </source>
</evidence>
<dbReference type="RefSeq" id="WP_320003457.1">
    <property type="nucleotide sequence ID" value="NZ_JAUHJS010000002.1"/>
</dbReference>
<evidence type="ECO:0000313" key="5">
    <source>
        <dbReference type="Proteomes" id="UP001168552"/>
    </source>
</evidence>
<dbReference type="InterPro" id="IPR019863">
    <property type="entry name" value="Motility-assoc_ABC-rel_GldG"/>
</dbReference>
<keyword evidence="1" id="KW-1133">Transmembrane helix</keyword>
<protein>
    <submittedName>
        <fullName evidence="4">Gliding motility-associated ABC transporter substrate-binding protein GldG</fullName>
    </submittedName>
</protein>
<comment type="caution">
    <text evidence="4">The sequence shown here is derived from an EMBL/GenBank/DDBJ whole genome shotgun (WGS) entry which is preliminary data.</text>
</comment>
<name>A0ABT8F3H1_9BACT</name>
<feature type="domain" description="ABC-type uncharacterised transport system" evidence="2">
    <location>
        <begin position="197"/>
        <end position="493"/>
    </location>
</feature>
<keyword evidence="1" id="KW-0472">Membrane</keyword>
<dbReference type="EMBL" id="JAUHJS010000002">
    <property type="protein sequence ID" value="MDN4164933.1"/>
    <property type="molecule type" value="Genomic_DNA"/>
</dbReference>
<dbReference type="Pfam" id="PF09822">
    <property type="entry name" value="ABC_transp_aux"/>
    <property type="match status" value="1"/>
</dbReference>